<protein>
    <submittedName>
        <fullName evidence="2">Uncharacterized protein</fullName>
    </submittedName>
</protein>
<proteinExistence type="predicted"/>
<dbReference type="HOGENOM" id="CLU_510004_0_0_1"/>
<keyword evidence="3" id="KW-1185">Reference proteome</keyword>
<feature type="compositionally biased region" description="Low complexity" evidence="1">
    <location>
        <begin position="370"/>
        <end position="385"/>
    </location>
</feature>
<dbReference type="VEuPathDB" id="FungiDB:PV08_05759"/>
<feature type="region of interest" description="Disordered" evidence="1">
    <location>
        <begin position="515"/>
        <end position="534"/>
    </location>
</feature>
<dbReference type="Proteomes" id="UP000053328">
    <property type="component" value="Unassembled WGS sequence"/>
</dbReference>
<reference evidence="2 3" key="1">
    <citation type="submission" date="2015-01" db="EMBL/GenBank/DDBJ databases">
        <title>The Genome Sequence of Exophiala spinifera CBS89968.</title>
        <authorList>
            <consortium name="The Broad Institute Genomics Platform"/>
            <person name="Cuomo C."/>
            <person name="de Hoog S."/>
            <person name="Gorbushina A."/>
            <person name="Stielow B."/>
            <person name="Teixiera M."/>
            <person name="Abouelleil A."/>
            <person name="Chapman S.B."/>
            <person name="Priest M."/>
            <person name="Young S.K."/>
            <person name="Wortman J."/>
            <person name="Nusbaum C."/>
            <person name="Birren B."/>
        </authorList>
    </citation>
    <scope>NUCLEOTIDE SEQUENCE [LARGE SCALE GENOMIC DNA]</scope>
    <source>
        <strain evidence="2 3">CBS 89968</strain>
    </source>
</reference>
<organism evidence="2 3">
    <name type="scientific">Exophiala spinifera</name>
    <dbReference type="NCBI Taxonomy" id="91928"/>
    <lineage>
        <taxon>Eukaryota</taxon>
        <taxon>Fungi</taxon>
        <taxon>Dikarya</taxon>
        <taxon>Ascomycota</taxon>
        <taxon>Pezizomycotina</taxon>
        <taxon>Eurotiomycetes</taxon>
        <taxon>Chaetothyriomycetidae</taxon>
        <taxon>Chaetothyriales</taxon>
        <taxon>Herpotrichiellaceae</taxon>
        <taxon>Exophiala</taxon>
    </lineage>
</organism>
<dbReference type="GeneID" id="27332842"/>
<evidence type="ECO:0000256" key="1">
    <source>
        <dbReference type="SAM" id="MobiDB-lite"/>
    </source>
</evidence>
<evidence type="ECO:0000313" key="3">
    <source>
        <dbReference type="Proteomes" id="UP000053328"/>
    </source>
</evidence>
<accession>A0A0D2BWP2</accession>
<gene>
    <name evidence="2" type="ORF">PV08_05759</name>
</gene>
<dbReference type="RefSeq" id="XP_016235925.1">
    <property type="nucleotide sequence ID" value="XM_016380098.1"/>
</dbReference>
<dbReference type="EMBL" id="KN847495">
    <property type="protein sequence ID" value="KIW15709.1"/>
    <property type="molecule type" value="Genomic_DNA"/>
</dbReference>
<sequence>MKVEFENTLRIVDGSGSTCANANENANTKTQIQPSATTPVFYSSEPIKFSLCLDGDSETRDQQTLCHTDTKLVHVRLTGTVQLVKFEPSAQSGLFEYRSRIVSSDTIVDVRHNYDDAKLSTDPSDTSTARVRVTFDPFSSSHGVINDPSQIPSSLVVMGRNAYAATARAETVTAAGASPRIMKLSVKYLLEVQTLDSGGGGARTFRREIQLLGSGLSEQRAREETAMLQTQSLHGRCKTVSLTPTMSLRTMSLKAVAIPFLRTPVPAATWNILNINIVDYDPLIIQCYADVACIKVSWKLRLGSSNTTTTASANPSMTTSLSKGIVCSSGASGMPYTDDGQVMPKLKVKVQWTLASSTEYHPQCPRPQMPSESRSTSAPSPAPASASQIHDQCVLCPSDSELLVTQWRRRNCTTDSTDPDYAPLRQVSVDNGDDVESMTTAYFSLYAEEESQVSFPLPRQQCLTPTFYTDLMQHTYSVRAKVTCSLSLDRRSAILGPRTKEIQFELPITVAYAAPSYESDEPPPVYDGTLTEVE</sequence>
<evidence type="ECO:0000313" key="2">
    <source>
        <dbReference type="EMBL" id="KIW15709.1"/>
    </source>
</evidence>
<feature type="region of interest" description="Disordered" evidence="1">
    <location>
        <begin position="360"/>
        <end position="385"/>
    </location>
</feature>
<name>A0A0D2BWP2_9EURO</name>
<dbReference type="AlphaFoldDB" id="A0A0D2BWP2"/>